<protein>
    <submittedName>
        <fullName evidence="1">Uncharacterized protein</fullName>
    </submittedName>
</protein>
<proteinExistence type="predicted"/>
<evidence type="ECO:0000313" key="2">
    <source>
        <dbReference type="Proteomes" id="UP000270094"/>
    </source>
</evidence>
<evidence type="ECO:0000313" key="1">
    <source>
        <dbReference type="EMBL" id="VDM80878.1"/>
    </source>
</evidence>
<dbReference type="Proteomes" id="UP000270094">
    <property type="component" value="Unassembled WGS sequence"/>
</dbReference>
<accession>A0A3P7LNU7</accession>
<gene>
    <name evidence="1" type="ORF">SVUK_LOCUS15876</name>
</gene>
<sequence>MLVEGVFHKRSLPPEFLCLFFKNGVSMKELCVGQESTSLSVGYSCQSVDKSIVGFCCTEPSIHNINNGTNEKESDLKDLTKIVNEGYSDDLKTEISPTTHLIHTYAYDLMTVLSCPYELTPSYLINSQIIMECTKTDQLTNSCPAPAMCVRAPRDVLKRSICCSGSVLTYNLQHKFPTL</sequence>
<organism evidence="1 2">
    <name type="scientific">Strongylus vulgaris</name>
    <name type="common">Blood worm</name>
    <dbReference type="NCBI Taxonomy" id="40348"/>
    <lineage>
        <taxon>Eukaryota</taxon>
        <taxon>Metazoa</taxon>
        <taxon>Ecdysozoa</taxon>
        <taxon>Nematoda</taxon>
        <taxon>Chromadorea</taxon>
        <taxon>Rhabditida</taxon>
        <taxon>Rhabditina</taxon>
        <taxon>Rhabditomorpha</taxon>
        <taxon>Strongyloidea</taxon>
        <taxon>Strongylidae</taxon>
        <taxon>Strongylus</taxon>
    </lineage>
</organism>
<keyword evidence="2" id="KW-1185">Reference proteome</keyword>
<dbReference type="OrthoDB" id="5833200at2759"/>
<dbReference type="AlphaFoldDB" id="A0A3P7LNU7"/>
<dbReference type="EMBL" id="UYYB01110496">
    <property type="protein sequence ID" value="VDM80878.1"/>
    <property type="molecule type" value="Genomic_DNA"/>
</dbReference>
<name>A0A3P7LNU7_STRVU</name>
<reference evidence="1 2" key="1">
    <citation type="submission" date="2018-11" db="EMBL/GenBank/DDBJ databases">
        <authorList>
            <consortium name="Pathogen Informatics"/>
        </authorList>
    </citation>
    <scope>NUCLEOTIDE SEQUENCE [LARGE SCALE GENOMIC DNA]</scope>
</reference>